<dbReference type="Gene3D" id="3.40.50.2300">
    <property type="match status" value="1"/>
</dbReference>
<dbReference type="PROSITE" id="PS50109">
    <property type="entry name" value="HIS_KIN"/>
    <property type="match status" value="1"/>
</dbReference>
<evidence type="ECO:0000313" key="12">
    <source>
        <dbReference type="Proteomes" id="UP001241758"/>
    </source>
</evidence>
<sequence>MTEPPDDLFDGGGETGRLMAGLDWPATPLGPVGGWPQSLKAAVRIVLSSRYPMLLLWGPNLTQLYNDAYSALIGDKHPAALGLDVRITLAEGWDVLGPLIGEAMATGVASWVPALRLLLERAGYREEAYFSVSHAPARDDSGVTVGVLTVCSEVTEQVVGERRLRLLRDLALPAGTGPAGVGDTAARLCEVIGGHPLDVPFAAVYLRDGGLLRRSALTGAPPDSLPDVITLDGPGETPDGSGRARDAPGRTPAGPGADPWRLRAAAGGEIAEMHDVGERLALPGGPWNDAVHTAVARPLHAAGRPQPLGVLLTGLSPSRALDETYRSFLQLLAQQVATAAGNAQAYQDERDRAAALAELDRVKTDFFTNVSHEFRTPLTLMLGPLADALADRGEPLGEAQRARVDTARRNASRLLTLVNELLTFTSIGTGEARTAPRTLDLALFTAELAGVFRAAVERTGLRLVVRCPPLPRPVAVDPGHWEKIVTNLISNALKFTFVGEIRVILESDASAIRLRVEDTGIGIDADEIPRLFDRFHRVRGVRSRSHEGTGIGLALVRELARLAGGDVEAAGAPGEGATFTVVLPWAAVEPSGTPEPETAPDRLADARAAATGADGWTGDPATGPAPSGPDATRILVADDNSDMRAYLTRLLTGEGWRVETAADGEAALTAIRRGRPDLLITDVMMPRLDGFALVRTLRADPATRSLPVVMLSARAGQESGVEGFAAGADDYIVKPFSARELLARVRNTLELASVRAAPAGQPAGHIGAAAVIVSARALEQAFQAATETARALLDGVAAVTVLDRPPLRFDSVAAPAEAGGAIVRSGIGGFGGARTGEITVRLRPGRRADGPASSVLNATAGLLAALAQGDWRPGHERQATLALQQSVSPDAVPAPDGWDLHPGYRPGSGPAGGTWHDVAGTPGGDLLVSVGVVAGSGPVAAVIAGQLRAAVRAHAAESPSGIVDRVAAAGVDATLLVVVIDPRTGRFVWCSAGHPAPILSAAGGPTRHLTGWPGPPPGPAVGSYRQNDGTLGPGDQLLLHTAGAAEDSSERLRRRCHAEFAAGATVSALTEAVLSVTSRPQHDDIAVVTVRRRPAVVATPVSRLPDLDVTWTYPLEPAAAGAARRALQRALPAGAVDPDLLYDLQVAATEAINNAVEHAQRPTRPEVRVRLRASDGLVRVEVQDFGGWRARPPARDRGRGAILMNAYGDVRVTATGTGTLVTIERRWTAPPA</sequence>
<reference evidence="11 12" key="1">
    <citation type="submission" date="2023-05" db="EMBL/GenBank/DDBJ databases">
        <title>Actinoplanes sp. NEAU-A12 genome sequencing.</title>
        <authorList>
            <person name="Wang Z.-S."/>
        </authorList>
    </citation>
    <scope>NUCLEOTIDE SEQUENCE [LARGE SCALE GENOMIC DNA]</scope>
    <source>
        <strain evidence="11 12">NEAU-A12</strain>
    </source>
</reference>
<keyword evidence="12" id="KW-1185">Reference proteome</keyword>
<feature type="compositionally biased region" description="Low complexity" evidence="8">
    <location>
        <begin position="610"/>
        <end position="622"/>
    </location>
</feature>
<dbReference type="InterPro" id="IPR011006">
    <property type="entry name" value="CheY-like_superfamily"/>
</dbReference>
<dbReference type="InterPro" id="IPR036457">
    <property type="entry name" value="PPM-type-like_dom_sf"/>
</dbReference>
<dbReference type="EC" id="2.7.13.3" evidence="3"/>
<evidence type="ECO:0000256" key="8">
    <source>
        <dbReference type="SAM" id="MobiDB-lite"/>
    </source>
</evidence>
<name>A0ABT6WSL7_9ACTN</name>
<dbReference type="PROSITE" id="PS50110">
    <property type="entry name" value="RESPONSE_REGULATORY"/>
    <property type="match status" value="1"/>
</dbReference>
<proteinExistence type="predicted"/>
<dbReference type="CDD" id="cd00082">
    <property type="entry name" value="HisKA"/>
    <property type="match status" value="1"/>
</dbReference>
<keyword evidence="5" id="KW-0808">Transferase</keyword>
<dbReference type="PANTHER" id="PTHR43547:SF2">
    <property type="entry name" value="HYBRID SIGNAL TRANSDUCTION HISTIDINE KINASE C"/>
    <property type="match status" value="1"/>
</dbReference>
<dbReference type="PRINTS" id="PR00344">
    <property type="entry name" value="BCTRLSENSOR"/>
</dbReference>
<evidence type="ECO:0000259" key="10">
    <source>
        <dbReference type="PROSITE" id="PS50110"/>
    </source>
</evidence>
<dbReference type="Proteomes" id="UP001241758">
    <property type="component" value="Unassembled WGS sequence"/>
</dbReference>
<comment type="catalytic activity">
    <reaction evidence="1">
        <text>ATP + protein L-histidine = ADP + protein N-phospho-L-histidine.</text>
        <dbReference type="EC" id="2.7.13.3"/>
    </reaction>
</comment>
<dbReference type="InterPro" id="IPR001932">
    <property type="entry name" value="PPM-type_phosphatase-like_dom"/>
</dbReference>
<keyword evidence="6" id="KW-0902">Two-component regulatory system</keyword>
<evidence type="ECO:0000256" key="2">
    <source>
        <dbReference type="ARBA" id="ARBA00004236"/>
    </source>
</evidence>
<dbReference type="SMART" id="SM00448">
    <property type="entry name" value="REC"/>
    <property type="match status" value="1"/>
</dbReference>
<dbReference type="SMART" id="SM00331">
    <property type="entry name" value="PP2C_SIG"/>
    <property type="match status" value="1"/>
</dbReference>
<feature type="domain" description="Histidine kinase" evidence="9">
    <location>
        <begin position="369"/>
        <end position="587"/>
    </location>
</feature>
<dbReference type="Gene3D" id="3.30.450.20">
    <property type="entry name" value="PAS domain"/>
    <property type="match status" value="1"/>
</dbReference>
<feature type="modified residue" description="4-aspartylphosphate" evidence="7">
    <location>
        <position position="682"/>
    </location>
</feature>
<evidence type="ECO:0000256" key="5">
    <source>
        <dbReference type="ARBA" id="ARBA00022777"/>
    </source>
</evidence>
<dbReference type="EMBL" id="JASCTH010000021">
    <property type="protein sequence ID" value="MDI6102704.1"/>
    <property type="molecule type" value="Genomic_DNA"/>
</dbReference>
<dbReference type="Pfam" id="PF13581">
    <property type="entry name" value="HATPase_c_2"/>
    <property type="match status" value="1"/>
</dbReference>
<evidence type="ECO:0000313" key="11">
    <source>
        <dbReference type="EMBL" id="MDI6102704.1"/>
    </source>
</evidence>
<dbReference type="Gene3D" id="3.30.565.10">
    <property type="entry name" value="Histidine kinase-like ATPase, C-terminal domain"/>
    <property type="match status" value="2"/>
</dbReference>
<gene>
    <name evidence="11" type="ORF">QLQ12_29205</name>
</gene>
<dbReference type="InterPro" id="IPR003594">
    <property type="entry name" value="HATPase_dom"/>
</dbReference>
<dbReference type="Pfam" id="PF07228">
    <property type="entry name" value="SpoIIE"/>
    <property type="match status" value="1"/>
</dbReference>
<dbReference type="SMART" id="SM00387">
    <property type="entry name" value="HATPase_c"/>
    <property type="match status" value="1"/>
</dbReference>
<dbReference type="InterPro" id="IPR004358">
    <property type="entry name" value="Sig_transdc_His_kin-like_C"/>
</dbReference>
<dbReference type="InterPro" id="IPR036097">
    <property type="entry name" value="HisK_dim/P_sf"/>
</dbReference>
<dbReference type="InterPro" id="IPR029016">
    <property type="entry name" value="GAF-like_dom_sf"/>
</dbReference>
<feature type="region of interest" description="Disordered" evidence="8">
    <location>
        <begin position="216"/>
        <end position="259"/>
    </location>
</feature>
<dbReference type="InterPro" id="IPR001789">
    <property type="entry name" value="Sig_transdc_resp-reg_receiver"/>
</dbReference>
<dbReference type="InterPro" id="IPR003661">
    <property type="entry name" value="HisK_dim/P_dom"/>
</dbReference>
<dbReference type="SUPFAM" id="SSF52172">
    <property type="entry name" value="CheY-like"/>
    <property type="match status" value="1"/>
</dbReference>
<dbReference type="Gene3D" id="3.30.450.40">
    <property type="match status" value="1"/>
</dbReference>
<accession>A0ABT6WSL7</accession>
<dbReference type="SUPFAM" id="SSF55781">
    <property type="entry name" value="GAF domain-like"/>
    <property type="match status" value="1"/>
</dbReference>
<dbReference type="CDD" id="cd17574">
    <property type="entry name" value="REC_OmpR"/>
    <property type="match status" value="1"/>
</dbReference>
<dbReference type="CDD" id="cd16936">
    <property type="entry name" value="HATPase_RsbW-like"/>
    <property type="match status" value="1"/>
</dbReference>
<evidence type="ECO:0000256" key="3">
    <source>
        <dbReference type="ARBA" id="ARBA00012438"/>
    </source>
</evidence>
<dbReference type="SMART" id="SM00388">
    <property type="entry name" value="HisKA"/>
    <property type="match status" value="1"/>
</dbReference>
<dbReference type="Pfam" id="PF00072">
    <property type="entry name" value="Response_reg"/>
    <property type="match status" value="1"/>
</dbReference>
<evidence type="ECO:0000256" key="6">
    <source>
        <dbReference type="ARBA" id="ARBA00023012"/>
    </source>
</evidence>
<keyword evidence="5" id="KW-0418">Kinase</keyword>
<dbReference type="RefSeq" id="WP_282763773.1">
    <property type="nucleotide sequence ID" value="NZ_JASCTH010000021.1"/>
</dbReference>
<dbReference type="SUPFAM" id="SSF47384">
    <property type="entry name" value="Homodimeric domain of signal transducing histidine kinase"/>
    <property type="match status" value="1"/>
</dbReference>
<feature type="region of interest" description="Disordered" evidence="8">
    <location>
        <begin position="610"/>
        <end position="629"/>
    </location>
</feature>
<feature type="domain" description="Response regulatory" evidence="10">
    <location>
        <begin position="633"/>
        <end position="749"/>
    </location>
</feature>
<dbReference type="InterPro" id="IPR036890">
    <property type="entry name" value="HATPase_C_sf"/>
</dbReference>
<dbReference type="Pfam" id="PF02518">
    <property type="entry name" value="HATPase_c"/>
    <property type="match status" value="1"/>
</dbReference>
<dbReference type="InterPro" id="IPR005467">
    <property type="entry name" value="His_kinase_dom"/>
</dbReference>
<dbReference type="PANTHER" id="PTHR43547">
    <property type="entry name" value="TWO-COMPONENT HISTIDINE KINASE"/>
    <property type="match status" value="1"/>
</dbReference>
<evidence type="ECO:0000256" key="7">
    <source>
        <dbReference type="PROSITE-ProRule" id="PRU00169"/>
    </source>
</evidence>
<organism evidence="11 12">
    <name type="scientific">Actinoplanes sandaracinus</name>
    <dbReference type="NCBI Taxonomy" id="3045177"/>
    <lineage>
        <taxon>Bacteria</taxon>
        <taxon>Bacillati</taxon>
        <taxon>Actinomycetota</taxon>
        <taxon>Actinomycetes</taxon>
        <taxon>Micromonosporales</taxon>
        <taxon>Micromonosporaceae</taxon>
        <taxon>Actinoplanes</taxon>
    </lineage>
</organism>
<evidence type="ECO:0000259" key="9">
    <source>
        <dbReference type="PROSITE" id="PS50109"/>
    </source>
</evidence>
<dbReference type="Pfam" id="PF00512">
    <property type="entry name" value="HisKA"/>
    <property type="match status" value="1"/>
</dbReference>
<evidence type="ECO:0000256" key="4">
    <source>
        <dbReference type="ARBA" id="ARBA00022553"/>
    </source>
</evidence>
<evidence type="ECO:0000256" key="1">
    <source>
        <dbReference type="ARBA" id="ARBA00000085"/>
    </source>
</evidence>
<dbReference type="SUPFAM" id="SSF55874">
    <property type="entry name" value="ATPase domain of HSP90 chaperone/DNA topoisomerase II/histidine kinase"/>
    <property type="match status" value="2"/>
</dbReference>
<keyword evidence="4 7" id="KW-0597">Phosphoprotein</keyword>
<dbReference type="Gene3D" id="3.60.40.10">
    <property type="entry name" value="PPM-type phosphatase domain"/>
    <property type="match status" value="1"/>
</dbReference>
<comment type="caution">
    <text evidence="11">The sequence shown here is derived from an EMBL/GenBank/DDBJ whole genome shotgun (WGS) entry which is preliminary data.</text>
</comment>
<protein>
    <recommendedName>
        <fullName evidence="3">histidine kinase</fullName>
        <ecNumber evidence="3">2.7.13.3</ecNumber>
    </recommendedName>
</protein>
<dbReference type="Gene3D" id="1.10.287.130">
    <property type="match status" value="1"/>
</dbReference>
<comment type="subcellular location">
    <subcellularLocation>
        <location evidence="2">Cell membrane</location>
    </subcellularLocation>
</comment>